<reference evidence="2" key="1">
    <citation type="submission" date="2017-01" db="EMBL/GenBank/DDBJ databases">
        <authorList>
            <person name="Varghese N."/>
            <person name="Submissions S."/>
        </authorList>
    </citation>
    <scope>NUCLEOTIDE SEQUENCE [LARGE SCALE GENOMIC DNA]</scope>
    <source>
        <strain evidence="2">DSM 46698</strain>
    </source>
</reference>
<gene>
    <name evidence="1" type="ORF">SAMN05421761_12229</name>
</gene>
<sequence>MKIPSLAEIKKELSNLNDQELKNLIIDLSKFSRENKSYLFFKLFERDNPQIFVEMVQEELELEFSKHSTSNIHTAKKSAQAIRRKLNKNLKLTKDVTAQIELIAFFCKNMRAYGYLSFRHPVIENLYRIQVGKIETLVKKLHEDLQYDYVSVLEDLKF</sequence>
<organism evidence="1 2">
    <name type="scientific">Belliella pelovolcani</name>
    <dbReference type="NCBI Taxonomy" id="529505"/>
    <lineage>
        <taxon>Bacteria</taxon>
        <taxon>Pseudomonadati</taxon>
        <taxon>Bacteroidota</taxon>
        <taxon>Cytophagia</taxon>
        <taxon>Cytophagales</taxon>
        <taxon>Cyclobacteriaceae</taxon>
        <taxon>Belliella</taxon>
    </lineage>
</organism>
<proteinExistence type="predicted"/>
<dbReference type="OrthoDB" id="978748at2"/>
<evidence type="ECO:0000313" key="1">
    <source>
        <dbReference type="EMBL" id="SIT15225.1"/>
    </source>
</evidence>
<dbReference type="AlphaFoldDB" id="A0A1N7PXE0"/>
<name>A0A1N7PXE0_9BACT</name>
<dbReference type="EMBL" id="FTOP01000022">
    <property type="protein sequence ID" value="SIT15225.1"/>
    <property type="molecule type" value="Genomic_DNA"/>
</dbReference>
<dbReference type="RefSeq" id="WP_076502961.1">
    <property type="nucleotide sequence ID" value="NZ_FTOP01000022.1"/>
</dbReference>
<dbReference type="STRING" id="529505.SAMN05421761_12229"/>
<evidence type="ECO:0000313" key="2">
    <source>
        <dbReference type="Proteomes" id="UP000186026"/>
    </source>
</evidence>
<dbReference type="Proteomes" id="UP000186026">
    <property type="component" value="Unassembled WGS sequence"/>
</dbReference>
<protein>
    <submittedName>
        <fullName evidence="1">Uncharacterized protein</fullName>
    </submittedName>
</protein>
<keyword evidence="2" id="KW-1185">Reference proteome</keyword>
<accession>A0A1N7PXE0</accession>